<dbReference type="InterPro" id="IPR016035">
    <property type="entry name" value="Acyl_Trfase/lysoPLipase"/>
</dbReference>
<dbReference type="InterPro" id="IPR016036">
    <property type="entry name" value="Malonyl_transacylase_ACP-bd"/>
</dbReference>
<evidence type="ECO:0000256" key="10">
    <source>
        <dbReference type="PROSITE-ProRule" id="PRU01363"/>
    </source>
</evidence>
<dbReference type="InterPro" id="IPR036736">
    <property type="entry name" value="ACP-like_sf"/>
</dbReference>
<feature type="region of interest" description="Disordered" evidence="11">
    <location>
        <begin position="3895"/>
        <end position="3924"/>
    </location>
</feature>
<keyword evidence="16" id="KW-1185">Reference proteome</keyword>
<dbReference type="GO" id="GO:0004315">
    <property type="term" value="F:3-oxoacyl-[acyl-carrier-protein] synthase activity"/>
    <property type="evidence" value="ECO:0007669"/>
    <property type="project" value="InterPro"/>
</dbReference>
<dbReference type="InterPro" id="IPR014043">
    <property type="entry name" value="Acyl_transferase_dom"/>
</dbReference>
<dbReference type="InterPro" id="IPR014031">
    <property type="entry name" value="Ketoacyl_synth_C"/>
</dbReference>
<dbReference type="PROSITE" id="PS00606">
    <property type="entry name" value="KS3_1"/>
    <property type="match status" value="1"/>
</dbReference>
<dbReference type="GO" id="GO:0016874">
    <property type="term" value="F:ligase activity"/>
    <property type="evidence" value="ECO:0007669"/>
    <property type="project" value="UniProtKB-KW"/>
</dbReference>
<dbReference type="SUPFAM" id="SSF52151">
    <property type="entry name" value="FabD/lysophospholipase-like"/>
    <property type="match status" value="1"/>
</dbReference>
<dbReference type="CDD" id="cd02440">
    <property type="entry name" value="AdoMet_MTases"/>
    <property type="match status" value="1"/>
</dbReference>
<feature type="compositionally biased region" description="Basic and acidic residues" evidence="11">
    <location>
        <begin position="2542"/>
        <end position="2568"/>
    </location>
</feature>
<dbReference type="InterPro" id="IPR042104">
    <property type="entry name" value="PKS_dehydratase_sf"/>
</dbReference>
<dbReference type="InterPro" id="IPR006162">
    <property type="entry name" value="Ppantetheine_attach_site"/>
</dbReference>
<dbReference type="InterPro" id="IPR013968">
    <property type="entry name" value="PKS_KR"/>
</dbReference>
<dbReference type="InterPro" id="IPR001242">
    <property type="entry name" value="Condensation_dom"/>
</dbReference>
<evidence type="ECO:0000256" key="11">
    <source>
        <dbReference type="SAM" id="MobiDB-lite"/>
    </source>
</evidence>
<dbReference type="InterPro" id="IPR009081">
    <property type="entry name" value="PP-bd_ACP"/>
</dbReference>
<feature type="domain" description="Ketosynthase family 3 (KS3)" evidence="13">
    <location>
        <begin position="9"/>
        <end position="445"/>
    </location>
</feature>
<evidence type="ECO:0000256" key="2">
    <source>
        <dbReference type="ARBA" id="ARBA00022553"/>
    </source>
</evidence>
<accession>E3QUN3</accession>
<dbReference type="STRING" id="645133.E3QUN3"/>
<dbReference type="EMBL" id="GG697381">
    <property type="protein sequence ID" value="EFQ34571.1"/>
    <property type="molecule type" value="Genomic_DNA"/>
</dbReference>
<dbReference type="InterPro" id="IPR029063">
    <property type="entry name" value="SAM-dependent_MTases_sf"/>
</dbReference>
<proteinExistence type="inferred from homology"/>
<dbReference type="Gene3D" id="3.40.50.150">
    <property type="entry name" value="Vaccinia Virus protein VP39"/>
    <property type="match status" value="1"/>
</dbReference>
<dbReference type="Pfam" id="PF08659">
    <property type="entry name" value="KR"/>
    <property type="match status" value="1"/>
</dbReference>
<dbReference type="InterPro" id="IPR020845">
    <property type="entry name" value="AMP-binding_CS"/>
</dbReference>
<dbReference type="Gene3D" id="3.30.559.10">
    <property type="entry name" value="Chloramphenicol acetyltransferase-like domain"/>
    <property type="match status" value="1"/>
</dbReference>
<dbReference type="RefSeq" id="XP_008098591.1">
    <property type="nucleotide sequence ID" value="XM_008100400.1"/>
</dbReference>
<feature type="region of interest" description="Disordered" evidence="11">
    <location>
        <begin position="3735"/>
        <end position="3758"/>
    </location>
</feature>
<dbReference type="Pfam" id="PF07993">
    <property type="entry name" value="NAD_binding_4"/>
    <property type="match status" value="1"/>
</dbReference>
<evidence type="ECO:0000256" key="9">
    <source>
        <dbReference type="ARBA" id="ARBA00029443"/>
    </source>
</evidence>
<dbReference type="Gene3D" id="3.40.366.10">
    <property type="entry name" value="Malonyl-Coenzyme A Acyl Carrier Protein, domain 2"/>
    <property type="match status" value="1"/>
</dbReference>
<dbReference type="GeneID" id="24415080"/>
<feature type="domain" description="Carrier" evidence="12">
    <location>
        <begin position="3630"/>
        <end position="3709"/>
    </location>
</feature>
<protein>
    <submittedName>
        <fullName evidence="15">Beta-ketoacyl synthase domain-containing protein</fullName>
    </submittedName>
</protein>
<feature type="compositionally biased region" description="Low complexity" evidence="11">
    <location>
        <begin position="2569"/>
        <end position="2579"/>
    </location>
</feature>
<evidence type="ECO:0000259" key="12">
    <source>
        <dbReference type="PROSITE" id="PS50075"/>
    </source>
</evidence>
<dbReference type="HOGENOM" id="CLU_000022_37_5_1"/>
<dbReference type="InterPro" id="IPR020807">
    <property type="entry name" value="PKS_DH"/>
</dbReference>
<dbReference type="InterPro" id="IPR014030">
    <property type="entry name" value="Ketoacyl_synth_N"/>
</dbReference>
<keyword evidence="4" id="KW-0489">Methyltransferase</keyword>
<dbReference type="SUPFAM" id="SSF53335">
    <property type="entry name" value="S-adenosyl-L-methionine-dependent methyltransferases"/>
    <property type="match status" value="1"/>
</dbReference>
<dbReference type="Pfam" id="PF14765">
    <property type="entry name" value="PS-DH"/>
    <property type="match status" value="1"/>
</dbReference>
<evidence type="ECO:0000256" key="4">
    <source>
        <dbReference type="ARBA" id="ARBA00022603"/>
    </source>
</evidence>
<evidence type="ECO:0000256" key="6">
    <source>
        <dbReference type="ARBA" id="ARBA00022737"/>
    </source>
</evidence>
<evidence type="ECO:0000256" key="7">
    <source>
        <dbReference type="ARBA" id="ARBA00023002"/>
    </source>
</evidence>
<dbReference type="PROSITE" id="PS52019">
    <property type="entry name" value="PKS_MFAS_DH"/>
    <property type="match status" value="1"/>
</dbReference>
<feature type="region of interest" description="Disordered" evidence="11">
    <location>
        <begin position="2531"/>
        <end position="2633"/>
    </location>
</feature>
<organism evidence="16">
    <name type="scientific">Colletotrichum graminicola (strain M1.001 / M2 / FGSC 10212)</name>
    <name type="common">Maize anthracnose fungus</name>
    <name type="synonym">Glomerella graminicola</name>
    <dbReference type="NCBI Taxonomy" id="645133"/>
    <lineage>
        <taxon>Eukaryota</taxon>
        <taxon>Fungi</taxon>
        <taxon>Dikarya</taxon>
        <taxon>Ascomycota</taxon>
        <taxon>Pezizomycotina</taxon>
        <taxon>Sordariomycetes</taxon>
        <taxon>Hypocreomycetidae</taxon>
        <taxon>Glomerellales</taxon>
        <taxon>Glomerellaceae</taxon>
        <taxon>Colletotrichum</taxon>
        <taxon>Colletotrichum graminicola species complex</taxon>
    </lineage>
</organism>
<dbReference type="InterPro" id="IPR001227">
    <property type="entry name" value="Ac_transferase_dom_sf"/>
</dbReference>
<feature type="active site" description="Proton donor; for dehydratase activity" evidence="10">
    <location>
        <position position="1186"/>
    </location>
</feature>
<dbReference type="InterPro" id="IPR023213">
    <property type="entry name" value="CAT-like_dom_sf"/>
</dbReference>
<dbReference type="Gene3D" id="3.40.50.720">
    <property type="entry name" value="NAD(P)-binding Rossmann-like Domain"/>
    <property type="match status" value="3"/>
</dbReference>
<keyword evidence="6" id="KW-0677">Repeat</keyword>
<dbReference type="InterPro" id="IPR016039">
    <property type="entry name" value="Thiolase-like"/>
</dbReference>
<dbReference type="PROSITE" id="PS50075">
    <property type="entry name" value="CARRIER"/>
    <property type="match status" value="2"/>
</dbReference>
<dbReference type="InterPro" id="IPR018201">
    <property type="entry name" value="Ketoacyl_synth_AS"/>
</dbReference>
<dbReference type="InterPro" id="IPR045851">
    <property type="entry name" value="AMP-bd_C_sf"/>
</dbReference>
<dbReference type="PANTHER" id="PTHR43775">
    <property type="entry name" value="FATTY ACID SYNTHASE"/>
    <property type="match status" value="1"/>
</dbReference>
<dbReference type="PROSITE" id="PS00012">
    <property type="entry name" value="PHOSPHOPANTETHEINE"/>
    <property type="match status" value="1"/>
</dbReference>
<dbReference type="CDD" id="cd05930">
    <property type="entry name" value="A_NRPS"/>
    <property type="match status" value="1"/>
</dbReference>
<dbReference type="SUPFAM" id="SSF55048">
    <property type="entry name" value="Probable ACP-binding domain of malonyl-CoA ACP transacylase"/>
    <property type="match status" value="1"/>
</dbReference>
<dbReference type="SMART" id="SM00825">
    <property type="entry name" value="PKS_KS"/>
    <property type="match status" value="1"/>
</dbReference>
<dbReference type="OrthoDB" id="329835at2759"/>
<evidence type="ECO:0000313" key="16">
    <source>
        <dbReference type="Proteomes" id="UP000008782"/>
    </source>
</evidence>
<dbReference type="SMART" id="SM00823">
    <property type="entry name" value="PKS_PP"/>
    <property type="match status" value="2"/>
</dbReference>
<feature type="domain" description="Carrier" evidence="12">
    <location>
        <begin position="2448"/>
        <end position="2527"/>
    </location>
</feature>
<dbReference type="CDD" id="cd00833">
    <property type="entry name" value="PKS"/>
    <property type="match status" value="1"/>
</dbReference>
<dbReference type="GO" id="GO:0032259">
    <property type="term" value="P:methylation"/>
    <property type="evidence" value="ECO:0007669"/>
    <property type="project" value="UniProtKB-KW"/>
</dbReference>
<dbReference type="InterPro" id="IPR049552">
    <property type="entry name" value="PKS_DH_N"/>
</dbReference>
<dbReference type="Pfam" id="PF00501">
    <property type="entry name" value="AMP-binding"/>
    <property type="match status" value="1"/>
</dbReference>
<feature type="domain" description="PKS/mFAS DH" evidence="14">
    <location>
        <begin position="967"/>
        <end position="1279"/>
    </location>
</feature>
<keyword evidence="7" id="KW-0560">Oxidoreductase</keyword>
<reference evidence="16" key="1">
    <citation type="journal article" date="2012" name="Nat. Genet.">
        <title>Lifestyle transitions in plant pathogenic Colletotrichum fungi deciphered by genome and transcriptome analyses.</title>
        <authorList>
            <person name="O'Connell R.J."/>
            <person name="Thon M.R."/>
            <person name="Hacquard S."/>
            <person name="Amyotte S.G."/>
            <person name="Kleemann J."/>
            <person name="Torres M.F."/>
            <person name="Damm U."/>
            <person name="Buiate E.A."/>
            <person name="Epstein L."/>
            <person name="Alkan N."/>
            <person name="Altmueller J."/>
            <person name="Alvarado-Balderrama L."/>
            <person name="Bauser C.A."/>
            <person name="Becker C."/>
            <person name="Birren B.W."/>
            <person name="Chen Z."/>
            <person name="Choi J."/>
            <person name="Crouch J.A."/>
            <person name="Duvick J.P."/>
            <person name="Farman M.A."/>
            <person name="Gan P."/>
            <person name="Heiman D."/>
            <person name="Henrissat B."/>
            <person name="Howard R.J."/>
            <person name="Kabbage M."/>
            <person name="Koch C."/>
            <person name="Kracher B."/>
            <person name="Kubo Y."/>
            <person name="Law A.D."/>
            <person name="Lebrun M.-H."/>
            <person name="Lee Y.-H."/>
            <person name="Miyara I."/>
            <person name="Moore N."/>
            <person name="Neumann U."/>
            <person name="Nordstroem K."/>
            <person name="Panaccione D.G."/>
            <person name="Panstruga R."/>
            <person name="Place M."/>
            <person name="Proctor R.H."/>
            <person name="Prusky D."/>
            <person name="Rech G."/>
            <person name="Reinhardt R."/>
            <person name="Rollins J.A."/>
            <person name="Rounsley S."/>
            <person name="Schardl C.L."/>
            <person name="Schwartz D.C."/>
            <person name="Shenoy N."/>
            <person name="Shirasu K."/>
            <person name="Sikhakolli U.R."/>
            <person name="Stueber K."/>
            <person name="Sukno S.A."/>
            <person name="Sweigard J.A."/>
            <person name="Takano Y."/>
            <person name="Takahara H."/>
            <person name="Trail F."/>
            <person name="van der Does H.C."/>
            <person name="Voll L.M."/>
            <person name="Will I."/>
            <person name="Young S."/>
            <person name="Zeng Q."/>
            <person name="Zhang J."/>
            <person name="Zhou S."/>
            <person name="Dickman M.B."/>
            <person name="Schulze-Lefert P."/>
            <person name="Ver Loren van Themaat E."/>
            <person name="Ma L.-J."/>
            <person name="Vaillancourt L.J."/>
        </authorList>
    </citation>
    <scope>NUCLEOTIDE SEQUENCE [LARGE SCALE GENOMIC DNA]</scope>
    <source>
        <strain evidence="16">M1.001 / M2 / FGSC 10212</strain>
    </source>
</reference>
<dbReference type="SUPFAM" id="SSF51735">
    <property type="entry name" value="NAD(P)-binding Rossmann-fold domains"/>
    <property type="match status" value="2"/>
</dbReference>
<sequence>MARRESWKTEPVAIVGTSCRFPGAAHSPSKLWQILRDPPDLRKKIPSTKFNQYSFHHPESVRHGTSNVTHSYVLEEDVGEFDYGFFNLNPKEAESMDPQQRLLLETVYEGIEAAGYAMSDLRGSPTGVYVGQMTDDYYDILNKDVQCAPQYTATGSSRAIIANRVSYFFDWRGPSVNIDTACSSSLVALHQAVQALRGGEIDLAVAAGVNLILGPEKYIYESQLSMLSPTGRSRMWDSEADGYARGEGFAAVIIKRLSQAIADNDHIECIIRETGVNQDGRSEGLTVPSSEAQAALIRSTYSKCGLDWRTTEDRCQYFEAHGTGTQAGDPKEARAIRDAFFPENVQQELEKDTLYVGSVKTVIGHLEGAAGLAGLLKASVAIQHGQIPPNLHFNRLNPKIKPFYDHLEVPTSLQSWPELPKGVPRRASINSFGFGGTNAHAIIESWPSSGNSDYGRDSNVVSNVAAHSNKQHLGPFTLSASSDMGLLAAVSNLSQALKSEPDFNLRDLAWTLQVRREHFPVRVAVAAVDRKQLIERLDAISKDSNALSVQSSKATKVTDKYPARILGVFTGQGAQWPRMGAELHRQSAYFRKSISQLQESLDDLPDGPSWSLRSELFASAESSRVKEAEIAQPICTAVQIALVDLLRVAGVSFHGVVGHSSGEIAAAYAAGYLTARDAIRIAYYRGLHSHLSSSPTGQPGKMMAIGLSFQNAETFCQRPQFRGRISVAASNARSSVTISGDADAILEAKEVLDAEGVFARALQVDKAYHSHHMKPCSGPYLESLRACNIKVPRTDVGGDCVWYSSVHGSAGRYTHEPESYAGQYWVDNLVKPVLFSQALDRAVQESQRLDLVLEIGPHPALRGPASDLIKNLAGVAVPYSGVLKRGEDDFVAFSEALGFVWKHIQVDFQSRPLPDFETFGRACVPNPASFNPQVCKSLPPFPWNHSKSLMWESRVSKLWRGRREPEHDLLGLPTVSGNRQEVHWRKIMRVSEMDWLRGHKFQNQVLFPAAGYVSMAVEAASYLIPDQPNKTKVIELNDMKIHQAITLSEQSSTGTEVTFVIHARQQDATTTMAEFSCFSIGADAGSDENSNCNFTGLATIIVSNAAGSALDAAAEEAGTLQPLRREQRLPLTDVNLDQFYSSVSGIGLEYSGDFLANSISRRLGFAAVTMSQNDRTHLLIDPAVLDTSFHGVFSAFCYPNDGRMWTAYLPTSIRRIRITQAEGRERQVQQQRHFSADCILRDASDKIICADVDIYSSAGSLECQLEGLTCTSFATQSPDQDRKLFSRTVWRKDISCGIENNKIIKASHDDSRLYEVLERTSYFFLRRLREQISDSEIGDMAWHYKASLGWVFDRLLPSIENGQHPRVKAEWAFDREEDVQGWRDEFGDEISLRAVHAIGEAYPDIVRGNVPPLQILMEDNVLNRLYKDCIGGQTANTQVGELVGQLAHRYPQMNILEIGAGTGGTTTTALRCLKSNFASYTYTDISPGFFEKAASAFSSHAHKIVFKTLDIERDPVEQGFEEHSFDVIMAANVLHATKHLEKTIANCHKLLRPGGRMILLEITSEALWIQIIFSSLSGWWLGQEEGRINHPTVSIDEWQGILRRQGFSGVDVHCRDLEDENRYTFSVFTTQALDDRVRALRDPLLIGPNQPLAPRIDHLALISPDGAEEVAVLVNEMKDLLSPFANNVTVAQGLQDPALADGILPLGSTVVSLVDLHEATFRNMNPAKFQNLKSIFNNSKSILWATRGCRVEDPYASIIVGLGRSVMQELTHLNLQFVDLDLEITDKSAVQLSNMLLRMLYTDGPDFEDVVWSSETETVIQDGDTYIPRILPEEASNQRINSARRVVQREVDPSRQSVTLKRESPSGVCWLEQTSAVVMTGSKDSSRWVEVRVQVCSLFPVITKEGQQYFVSFGKVLESGQTVLALTPINGSVIRVSSGNIITLPQTPGNLSSPQASLRAALARIICESLVKPLAKVKGTVWLHVADASVAEIASEVASAHGLDLFWTTSSTIGARSHGAGDRAARVLHPFITERELRSQVPEHILCLLTLGEEPIAGFYQRLASGLDNIAEVCHLTSQTNRHGHLKLSLSFDEVREVLKGTAKSLVDESSTAASTIPSGIPVDKLPTSRATAPHNSEPLEIVDWECVEKAVAVVKPLDISNLFSNDKTYFLVGLTGELGFGLCNWMIDNGARHLAISSRKPSIDPSFLNYWANKGANVRVFALDITDEQMLRDVHRQIIETMPPVGGVMNGAMVLRDKPFSAMTLEDFDVVLDPKVRGSEYLDRLFYSDPLEFFILFSSLSRVIGNPGQSNYAAANMFMASLASQRRARRVSASVIDIAMLVGFGWMWRNAGEILEAQMKAAAYMSISEPEFHTIMAESIEAGRADKGLHPELHTGLAMSNTASWKRFPRFSHFVPSESQAITSTGVGSEPDKNVSQHIADAKSDEEVLTTIETAFSRKLGSVLQLADTGSPMDPKTALLSLGIDSLVAVELRSWFLKELAVDVPTLRILSDASIADISFEVKSKLNISLSKQRSASTEAEADKKTEEPAPARRPDTPRITPERDEASSTSRSEASSDVEANNESWPDITGSPNSTTAPSVVGTSADGNAAQQNAQDCPNPAHTDNYERTGPMSHSQEALYFLHEYLTDKSSQNVLFHGRYPHYLNIAQFEAALEHVARRHEALRSAYFVDPSTQQAVQAVGVDSGIQVVHKDIDNEADVNAHVQQLRQHVFDIARGKLMLVVVLSIQPSLHYIVFVHHHIVMDAQATVVFLTELTMAYAGHPLGMSPPQSIDVSNKMRVKCVPDKLADKLSYWKKVHERPLGPIPLLPFAKTRSRKPLSDYDLETFDMRIDADLCSLIRSKSSKLRITPFHFYVAGLHALLARCLGTSDDINIGIVDSNRGPDEGDAQALGSYVNVLPLRSKLQEDESFDQAAQRTRDSVLKTLSNAGVPFEVLLDQLKVPRHSTHHPLFQVLFNYRLGIPSSSPLGDGVIEWTGAVPSKNSYDLAIDVSDTPRGTCILSFTTQRYMYSAADTKMLMKWYTHMLKSFAHDSSVRVSTCSLADPQEMRKAAALGHGPTVDIEWEGTIIDQVARSAAQFSDSIAIKDDEGNELKYSDMIKTTNQICRGLQASKIQPGSRVAVLLTPDVWSICTLLAALQQGLVWVPLDTRNARQRLAAMLTDCKPRHIIHSDATGVLAEELVAAARPENPELEPLRLAELMAPTAPSASVPTPNLSSRDADAVLLYTSGSTGVPKGVRVTHLGLLNQIYVCKDIIGERQVVLQQTSHGFDIALGQIFDALTRGGKLIVVGQHGRGDPKHLSKLMLTESVTYTCIVPSEFHMMHQHGLEYLKQCRQWRTAHVAGEKVTHQLRRAFRDLALPELRLWNAYGPTEASVTCGRGPMPYQTEEDIMSDSDGIRALPNYNLTIVDEKLNPVPAGFPGEICISSPYSISRGYNNRPEETERQFIDSKLIRGGALPPGIPVYRTGDLGRLSAEDGTLTVLGRIGQDSQVKIRGQRVELDEIAATIVRCSNGIISNAAVSWRPDAEILAALIVMRRDASEESLGWATHELGQQLPLPPYMRPSVWIPIDGVPTNPNGKMDRRAIDEYPIPSSQLQRSNRSNRSTENSIVSLSELERQVAEIWEQVLGEKASGIWDPNTDFFNLGGNSRNLIELRFLLEREFSTAKIQLPELFHHSSLAEMAALFASSDDNRPQLDPNGQLTRVDWSKEVDDACKEASRPLPPRVNTPSPAQNDVSSHQKPNGLVVVLTGATGFLGSSIAQRLVDDDRVREVDCIAIRSADGQARHVPVQSDKIVEYAGDLESPLLGLSDTDFNNLSKRADMIIHNGAQVSFLKTYQSLRQSNVSSTVELCRMALVRSIPLHFVSTGGVALVPTVNNRDAPPPTLLQQSASDRMPEPESKNGYQDSKWVAEQVLERLGTQRGLPVVIHRPASIVGAGAPKLDWMAAILNSSRALGKVPALEGKMEGSLDLVPVQQVSSKLVNVALDTDHAKRVATVRFVHHCNDAKLRPGQLKEFLEEQDGLRTTYSVVGLHEWLTAAAQAGMEPVLHDFLSVGFAGENKVRLPSLAY</sequence>
<evidence type="ECO:0000256" key="8">
    <source>
        <dbReference type="ARBA" id="ARBA00023268"/>
    </source>
</evidence>
<feature type="compositionally biased region" description="Polar residues" evidence="11">
    <location>
        <begin position="3746"/>
        <end position="3758"/>
    </location>
</feature>
<dbReference type="eggNOG" id="KOG1202">
    <property type="taxonomic scope" value="Eukaryota"/>
</dbReference>
<dbReference type="Pfam" id="PF00550">
    <property type="entry name" value="PP-binding"/>
    <property type="match status" value="2"/>
</dbReference>
<feature type="region of interest" description="C-terminal hotdog fold" evidence="10">
    <location>
        <begin position="1128"/>
        <end position="1279"/>
    </location>
</feature>
<gene>
    <name evidence="15" type="ORF">GLRG_09715</name>
</gene>
<evidence type="ECO:0000313" key="15">
    <source>
        <dbReference type="EMBL" id="EFQ34571.1"/>
    </source>
</evidence>
<dbReference type="InterPro" id="IPR013120">
    <property type="entry name" value="FAR_NAD-bd"/>
</dbReference>
<keyword evidence="3" id="KW-0436">Ligase</keyword>
<keyword evidence="1" id="KW-0596">Phosphopantetheine</keyword>
<keyword evidence="8" id="KW-0511">Multifunctional enzyme</keyword>
<dbReference type="Pfam" id="PF22621">
    <property type="entry name" value="CurL-like_PKS_C"/>
    <property type="match status" value="1"/>
</dbReference>
<dbReference type="InterPro" id="IPR036291">
    <property type="entry name" value="NAD(P)-bd_dom_sf"/>
</dbReference>
<dbReference type="SMART" id="SM00827">
    <property type="entry name" value="PKS_AT"/>
    <property type="match status" value="1"/>
</dbReference>
<dbReference type="InterPro" id="IPR050091">
    <property type="entry name" value="PKS_NRPS_Biosynth_Enz"/>
</dbReference>
<dbReference type="Gene3D" id="3.40.50.12780">
    <property type="entry name" value="N-terminal domain of ligase-like"/>
    <property type="match status" value="1"/>
</dbReference>
<dbReference type="FunFam" id="3.40.47.10:FF:000019">
    <property type="entry name" value="Polyketide synthase type I"/>
    <property type="match status" value="1"/>
</dbReference>
<dbReference type="InterPro" id="IPR042099">
    <property type="entry name" value="ANL_N_sf"/>
</dbReference>
<dbReference type="PANTHER" id="PTHR43775:SF20">
    <property type="entry name" value="HYBRID PKS-NRPS SYNTHETASE APDA"/>
    <property type="match status" value="1"/>
</dbReference>
<name>E3QUN3_COLGM</name>
<dbReference type="InterPro" id="IPR020841">
    <property type="entry name" value="PKS_Beta-ketoAc_synthase_dom"/>
</dbReference>
<keyword evidence="2" id="KW-0597">Phosphoprotein</keyword>
<evidence type="ECO:0000259" key="13">
    <source>
        <dbReference type="PROSITE" id="PS52004"/>
    </source>
</evidence>
<dbReference type="Pfam" id="PF08242">
    <property type="entry name" value="Methyltransf_12"/>
    <property type="match status" value="1"/>
</dbReference>
<dbReference type="CDD" id="cd19532">
    <property type="entry name" value="C_PKS-NRPS"/>
    <property type="match status" value="1"/>
</dbReference>
<dbReference type="eggNOG" id="KOG1178">
    <property type="taxonomic scope" value="Eukaryota"/>
</dbReference>
<dbReference type="PROSITE" id="PS00455">
    <property type="entry name" value="AMP_BINDING"/>
    <property type="match status" value="1"/>
</dbReference>
<evidence type="ECO:0000259" key="14">
    <source>
        <dbReference type="PROSITE" id="PS52019"/>
    </source>
</evidence>
<evidence type="ECO:0000256" key="5">
    <source>
        <dbReference type="ARBA" id="ARBA00022679"/>
    </source>
</evidence>
<dbReference type="Gene3D" id="1.10.1200.10">
    <property type="entry name" value="ACP-like"/>
    <property type="match status" value="2"/>
</dbReference>
<dbReference type="SUPFAM" id="SSF52777">
    <property type="entry name" value="CoA-dependent acyltransferases"/>
    <property type="match status" value="2"/>
</dbReference>
<dbReference type="Gene3D" id="3.40.47.10">
    <property type="match status" value="1"/>
</dbReference>
<feature type="region of interest" description="N-terminal hotdog fold" evidence="10">
    <location>
        <begin position="967"/>
        <end position="1105"/>
    </location>
</feature>
<evidence type="ECO:0000256" key="3">
    <source>
        <dbReference type="ARBA" id="ARBA00022598"/>
    </source>
</evidence>
<dbReference type="SUPFAM" id="SSF47336">
    <property type="entry name" value="ACP-like"/>
    <property type="match status" value="2"/>
</dbReference>
<dbReference type="SUPFAM" id="SSF53901">
    <property type="entry name" value="Thiolase-like"/>
    <property type="match status" value="1"/>
</dbReference>
<dbReference type="GO" id="GO:0009403">
    <property type="term" value="P:toxin biosynthetic process"/>
    <property type="evidence" value="ECO:0007669"/>
    <property type="project" value="UniProtKB-ARBA"/>
</dbReference>
<comment type="similarity">
    <text evidence="9">In the C-terminal section; belongs to the NRP synthetase family.</text>
</comment>
<dbReference type="Gene3D" id="3.10.129.110">
    <property type="entry name" value="Polyketide synthase dehydratase"/>
    <property type="match status" value="1"/>
</dbReference>
<dbReference type="SMART" id="SM00822">
    <property type="entry name" value="PKS_KR"/>
    <property type="match status" value="1"/>
</dbReference>
<dbReference type="GO" id="GO:0031177">
    <property type="term" value="F:phosphopantetheine binding"/>
    <property type="evidence" value="ECO:0007669"/>
    <property type="project" value="InterPro"/>
</dbReference>
<dbReference type="InterPro" id="IPR020806">
    <property type="entry name" value="PKS_PP-bd"/>
</dbReference>
<dbReference type="GO" id="GO:0004312">
    <property type="term" value="F:fatty acid synthase activity"/>
    <property type="evidence" value="ECO:0007669"/>
    <property type="project" value="TreeGrafter"/>
</dbReference>
<dbReference type="PROSITE" id="PS52004">
    <property type="entry name" value="KS3_2"/>
    <property type="match status" value="1"/>
</dbReference>
<dbReference type="Pfam" id="PF21089">
    <property type="entry name" value="PKS_DH_N"/>
    <property type="match status" value="1"/>
</dbReference>
<dbReference type="InterPro" id="IPR013217">
    <property type="entry name" value="Methyltransf_12"/>
</dbReference>
<dbReference type="InterPro" id="IPR057326">
    <property type="entry name" value="KR_dom"/>
</dbReference>
<feature type="compositionally biased region" description="Polar residues" evidence="11">
    <location>
        <begin position="2580"/>
        <end position="2608"/>
    </location>
</feature>
<dbReference type="Pfam" id="PF00698">
    <property type="entry name" value="Acyl_transf_1"/>
    <property type="match status" value="1"/>
</dbReference>
<dbReference type="Proteomes" id="UP000008782">
    <property type="component" value="Unassembled WGS sequence"/>
</dbReference>
<keyword evidence="5" id="KW-0808">Transferase</keyword>
<dbReference type="Pfam" id="PF00668">
    <property type="entry name" value="Condensation"/>
    <property type="match status" value="1"/>
</dbReference>
<dbReference type="Gene3D" id="3.30.300.30">
    <property type="match status" value="1"/>
</dbReference>
<dbReference type="InterPro" id="IPR049551">
    <property type="entry name" value="PKS_DH_C"/>
</dbReference>
<dbReference type="InterPro" id="IPR049900">
    <property type="entry name" value="PKS_mFAS_DH"/>
</dbReference>
<dbReference type="GO" id="GO:0008168">
    <property type="term" value="F:methyltransferase activity"/>
    <property type="evidence" value="ECO:0007669"/>
    <property type="project" value="UniProtKB-KW"/>
</dbReference>
<dbReference type="InterPro" id="IPR000873">
    <property type="entry name" value="AMP-dep_synth/lig_dom"/>
</dbReference>
<dbReference type="Gene3D" id="3.30.559.30">
    <property type="entry name" value="Nonribosomal peptide synthetase, condensation domain"/>
    <property type="match status" value="1"/>
</dbReference>
<dbReference type="SMART" id="SM00826">
    <property type="entry name" value="PKS_DH"/>
    <property type="match status" value="1"/>
</dbReference>
<dbReference type="GO" id="GO:0006633">
    <property type="term" value="P:fatty acid biosynthetic process"/>
    <property type="evidence" value="ECO:0007669"/>
    <property type="project" value="InterPro"/>
</dbReference>
<dbReference type="GO" id="GO:0016491">
    <property type="term" value="F:oxidoreductase activity"/>
    <property type="evidence" value="ECO:0007669"/>
    <property type="project" value="UniProtKB-KW"/>
</dbReference>
<dbReference type="SUPFAM" id="SSF56801">
    <property type="entry name" value="Acetyl-CoA synthetase-like"/>
    <property type="match status" value="1"/>
</dbReference>
<dbReference type="VEuPathDB" id="FungiDB:GLRG_09715"/>
<feature type="active site" description="Proton acceptor; for dehydratase activity" evidence="10">
    <location>
        <position position="999"/>
    </location>
</feature>
<evidence type="ECO:0000256" key="1">
    <source>
        <dbReference type="ARBA" id="ARBA00022450"/>
    </source>
</evidence>
<dbReference type="Pfam" id="PF02801">
    <property type="entry name" value="Ketoacyl-synt_C"/>
    <property type="match status" value="1"/>
</dbReference>
<dbReference type="Pfam" id="PF00109">
    <property type="entry name" value="ketoacyl-synt"/>
    <property type="match status" value="1"/>
</dbReference>